<sequence length="231" mass="25815">MVGVGQSHYIAGQKTLADAVCFDVDSTLCAYEMIDEFAKCLRCYEVAKFTEETVNGEISFCEPLKIRLNILKPTCEQLEGFIQEKEPKLTSGGEALVAELHCRFIPVYLISGSFLPIIFPVAKILKIPEFLPIIFKKTNIYANEMFFDENGFCVGFDETRATSDSGSKDFGKATVCRKLKDEKGYRNLVIIGDDVTDLEASAQADLFIGFGGNRCRDVVNFDTFRTSLMNK</sequence>
<gene>
    <name evidence="10" type="ORF">WBA_LOCUS7233</name>
</gene>
<dbReference type="InParanoid" id="A0A3P7EBC5"/>
<comment type="pathway">
    <text evidence="2">Amino-acid biosynthesis; L-serine biosynthesis; L-serine from 3-phospho-D-glycerate: step 3/3.</text>
</comment>
<proteinExistence type="predicted"/>
<dbReference type="FunCoup" id="A0A3P7EBC5">
    <property type="interactions" value="1404"/>
</dbReference>
<evidence type="ECO:0000256" key="5">
    <source>
        <dbReference type="ARBA" id="ARBA00022605"/>
    </source>
</evidence>
<dbReference type="GO" id="GO:0006564">
    <property type="term" value="P:L-serine biosynthetic process"/>
    <property type="evidence" value="ECO:0007669"/>
    <property type="project" value="UniProtKB-KW"/>
</dbReference>
<keyword evidence="7" id="KW-0378">Hydrolase</keyword>
<dbReference type="OMA" id="TFCEDES"/>
<evidence type="ECO:0000256" key="8">
    <source>
        <dbReference type="ARBA" id="ARBA00022842"/>
    </source>
</evidence>
<dbReference type="GO" id="GO:0005737">
    <property type="term" value="C:cytoplasm"/>
    <property type="evidence" value="ECO:0007669"/>
    <property type="project" value="TreeGrafter"/>
</dbReference>
<dbReference type="InterPro" id="IPR036412">
    <property type="entry name" value="HAD-like_sf"/>
</dbReference>
<evidence type="ECO:0000256" key="2">
    <source>
        <dbReference type="ARBA" id="ARBA00005135"/>
    </source>
</evidence>
<evidence type="ECO:0000313" key="11">
    <source>
        <dbReference type="Proteomes" id="UP000270924"/>
    </source>
</evidence>
<dbReference type="Proteomes" id="UP000270924">
    <property type="component" value="Unassembled WGS sequence"/>
</dbReference>
<dbReference type="Gene3D" id="1.10.150.210">
    <property type="entry name" value="Phosphoserine phosphatase, domain 2"/>
    <property type="match status" value="1"/>
</dbReference>
<accession>A0A3P7EBC5</accession>
<evidence type="ECO:0000256" key="9">
    <source>
        <dbReference type="ARBA" id="ARBA00023299"/>
    </source>
</evidence>
<dbReference type="GO" id="GO:0036424">
    <property type="term" value="F:L-phosphoserine phosphatase activity"/>
    <property type="evidence" value="ECO:0007669"/>
    <property type="project" value="TreeGrafter"/>
</dbReference>
<dbReference type="Gene3D" id="3.40.50.1000">
    <property type="entry name" value="HAD superfamily/HAD-like"/>
    <property type="match status" value="1"/>
</dbReference>
<keyword evidence="8" id="KW-0460">Magnesium</keyword>
<evidence type="ECO:0000256" key="4">
    <source>
        <dbReference type="ARBA" id="ARBA00015196"/>
    </source>
</evidence>
<evidence type="ECO:0000313" key="10">
    <source>
        <dbReference type="EMBL" id="VDM13847.1"/>
    </source>
</evidence>
<dbReference type="PANTHER" id="PTHR43344:SF2">
    <property type="entry name" value="PHOSPHOSERINE PHOSPHATASE"/>
    <property type="match status" value="1"/>
</dbReference>
<dbReference type="SUPFAM" id="SSF56784">
    <property type="entry name" value="HAD-like"/>
    <property type="match status" value="1"/>
</dbReference>
<reference evidence="10 11" key="1">
    <citation type="submission" date="2018-11" db="EMBL/GenBank/DDBJ databases">
        <authorList>
            <consortium name="Pathogen Informatics"/>
        </authorList>
    </citation>
    <scope>NUCLEOTIDE SEQUENCE [LARGE SCALE GENOMIC DNA]</scope>
</reference>
<dbReference type="InterPro" id="IPR050582">
    <property type="entry name" value="HAD-like_SerB"/>
</dbReference>
<evidence type="ECO:0000256" key="1">
    <source>
        <dbReference type="ARBA" id="ARBA00001946"/>
    </source>
</evidence>
<organism evidence="10 11">
    <name type="scientific">Wuchereria bancrofti</name>
    <dbReference type="NCBI Taxonomy" id="6293"/>
    <lineage>
        <taxon>Eukaryota</taxon>
        <taxon>Metazoa</taxon>
        <taxon>Ecdysozoa</taxon>
        <taxon>Nematoda</taxon>
        <taxon>Chromadorea</taxon>
        <taxon>Rhabditida</taxon>
        <taxon>Spirurina</taxon>
        <taxon>Spiruromorpha</taxon>
        <taxon>Filarioidea</taxon>
        <taxon>Onchocercidae</taxon>
        <taxon>Wuchereria</taxon>
    </lineage>
</organism>
<evidence type="ECO:0000256" key="6">
    <source>
        <dbReference type="ARBA" id="ARBA00022723"/>
    </source>
</evidence>
<comment type="cofactor">
    <cofactor evidence="1">
        <name>Mg(2+)</name>
        <dbReference type="ChEBI" id="CHEBI:18420"/>
    </cofactor>
</comment>
<dbReference type="PANTHER" id="PTHR43344">
    <property type="entry name" value="PHOSPHOSERINE PHOSPHATASE"/>
    <property type="match status" value="1"/>
</dbReference>
<name>A0A3P7EBC5_WUCBA</name>
<dbReference type="OrthoDB" id="27226at2759"/>
<keyword evidence="6" id="KW-0479">Metal-binding</keyword>
<dbReference type="EC" id="3.1.3.3" evidence="3"/>
<keyword evidence="9" id="KW-0718">Serine biosynthesis</keyword>
<evidence type="ECO:0000256" key="3">
    <source>
        <dbReference type="ARBA" id="ARBA00012640"/>
    </source>
</evidence>
<evidence type="ECO:0000256" key="7">
    <source>
        <dbReference type="ARBA" id="ARBA00022801"/>
    </source>
</evidence>
<keyword evidence="5" id="KW-0028">Amino-acid biosynthesis</keyword>
<dbReference type="AlphaFoldDB" id="A0A3P7EBC5"/>
<dbReference type="EMBL" id="UYWW01004964">
    <property type="protein sequence ID" value="VDM13847.1"/>
    <property type="molecule type" value="Genomic_DNA"/>
</dbReference>
<keyword evidence="11" id="KW-1185">Reference proteome</keyword>
<dbReference type="GO" id="GO:0000287">
    <property type="term" value="F:magnesium ion binding"/>
    <property type="evidence" value="ECO:0007669"/>
    <property type="project" value="TreeGrafter"/>
</dbReference>
<protein>
    <recommendedName>
        <fullName evidence="4">Phosphoserine phosphatase</fullName>
        <ecNumber evidence="3">3.1.3.3</ecNumber>
    </recommendedName>
</protein>
<dbReference type="Pfam" id="PF00702">
    <property type="entry name" value="Hydrolase"/>
    <property type="match status" value="1"/>
</dbReference>
<dbReference type="InterPro" id="IPR023214">
    <property type="entry name" value="HAD_sf"/>
</dbReference>
<dbReference type="NCBIfam" id="TIGR01488">
    <property type="entry name" value="HAD-SF-IB"/>
    <property type="match status" value="1"/>
</dbReference>